<dbReference type="SUPFAM" id="SSF52172">
    <property type="entry name" value="CheY-like"/>
    <property type="match status" value="1"/>
</dbReference>
<keyword evidence="5" id="KW-0804">Transcription</keyword>
<protein>
    <submittedName>
        <fullName evidence="8">Response regulator</fullName>
    </submittedName>
</protein>
<evidence type="ECO:0000256" key="3">
    <source>
        <dbReference type="ARBA" id="ARBA00023015"/>
    </source>
</evidence>
<evidence type="ECO:0000256" key="6">
    <source>
        <dbReference type="PROSITE-ProRule" id="PRU00169"/>
    </source>
</evidence>
<dbReference type="OrthoDB" id="6399952at2"/>
<dbReference type="GO" id="GO:0006355">
    <property type="term" value="P:regulation of DNA-templated transcription"/>
    <property type="evidence" value="ECO:0007669"/>
    <property type="project" value="TreeGrafter"/>
</dbReference>
<feature type="modified residue" description="4-aspartylphosphate" evidence="6">
    <location>
        <position position="53"/>
    </location>
</feature>
<comment type="caution">
    <text evidence="8">The sequence shown here is derived from an EMBL/GenBank/DDBJ whole genome shotgun (WGS) entry which is preliminary data.</text>
</comment>
<keyword evidence="2" id="KW-0902">Two-component regulatory system</keyword>
<proteinExistence type="predicted"/>
<evidence type="ECO:0000313" key="8">
    <source>
        <dbReference type="EMBL" id="RUO32825.1"/>
    </source>
</evidence>
<keyword evidence="9" id="KW-1185">Reference proteome</keyword>
<evidence type="ECO:0000256" key="2">
    <source>
        <dbReference type="ARBA" id="ARBA00023012"/>
    </source>
</evidence>
<organism evidence="8 9">
    <name type="scientific">Aliidiomarina sanyensis</name>
    <dbReference type="NCBI Taxonomy" id="1249555"/>
    <lineage>
        <taxon>Bacteria</taxon>
        <taxon>Pseudomonadati</taxon>
        <taxon>Pseudomonadota</taxon>
        <taxon>Gammaproteobacteria</taxon>
        <taxon>Alteromonadales</taxon>
        <taxon>Idiomarinaceae</taxon>
        <taxon>Aliidiomarina</taxon>
    </lineage>
</organism>
<name>A0A432WGF8_9GAMM</name>
<dbReference type="GO" id="GO:0000156">
    <property type="term" value="F:phosphorelay response regulator activity"/>
    <property type="evidence" value="ECO:0007669"/>
    <property type="project" value="TreeGrafter"/>
</dbReference>
<accession>A0A432WGF8</accession>
<dbReference type="EMBL" id="PIPM01000006">
    <property type="protein sequence ID" value="RUO32825.1"/>
    <property type="molecule type" value="Genomic_DNA"/>
</dbReference>
<dbReference type="AlphaFoldDB" id="A0A432WGF8"/>
<dbReference type="Proteomes" id="UP000288405">
    <property type="component" value="Unassembled WGS sequence"/>
</dbReference>
<dbReference type="InterPro" id="IPR039420">
    <property type="entry name" value="WalR-like"/>
</dbReference>
<evidence type="ECO:0000256" key="1">
    <source>
        <dbReference type="ARBA" id="ARBA00022553"/>
    </source>
</evidence>
<evidence type="ECO:0000256" key="4">
    <source>
        <dbReference type="ARBA" id="ARBA00023125"/>
    </source>
</evidence>
<dbReference type="PANTHER" id="PTHR48111">
    <property type="entry name" value="REGULATOR OF RPOS"/>
    <property type="match status" value="1"/>
</dbReference>
<dbReference type="Gene3D" id="3.40.50.2300">
    <property type="match status" value="1"/>
</dbReference>
<dbReference type="RefSeq" id="WP_126776952.1">
    <property type="nucleotide sequence ID" value="NZ_PIPM01000006.1"/>
</dbReference>
<dbReference type="Gene3D" id="3.60.40.10">
    <property type="entry name" value="PPM-type phosphatase domain"/>
    <property type="match status" value="1"/>
</dbReference>
<dbReference type="InterPro" id="IPR036457">
    <property type="entry name" value="PPM-type-like_dom_sf"/>
</dbReference>
<reference evidence="8 9" key="1">
    <citation type="journal article" date="2011" name="Front. Microbiol.">
        <title>Genomic signatures of strain selection and enhancement in Bacillus atrophaeus var. globigii, a historical biowarfare simulant.</title>
        <authorList>
            <person name="Gibbons H.S."/>
            <person name="Broomall S.M."/>
            <person name="McNew L.A."/>
            <person name="Daligault H."/>
            <person name="Chapman C."/>
            <person name="Bruce D."/>
            <person name="Karavis M."/>
            <person name="Krepps M."/>
            <person name="McGregor P.A."/>
            <person name="Hong C."/>
            <person name="Park K.H."/>
            <person name="Akmal A."/>
            <person name="Feldman A."/>
            <person name="Lin J.S."/>
            <person name="Chang W.E."/>
            <person name="Higgs B.W."/>
            <person name="Demirev P."/>
            <person name="Lindquist J."/>
            <person name="Liem A."/>
            <person name="Fochler E."/>
            <person name="Read T.D."/>
            <person name="Tapia R."/>
            <person name="Johnson S."/>
            <person name="Bishop-Lilly K.A."/>
            <person name="Detter C."/>
            <person name="Han C."/>
            <person name="Sozhamannan S."/>
            <person name="Rosenzweig C.N."/>
            <person name="Skowronski E.W."/>
        </authorList>
    </citation>
    <scope>NUCLEOTIDE SEQUENCE [LARGE SCALE GENOMIC DNA]</scope>
    <source>
        <strain evidence="8 9">GYP-17</strain>
    </source>
</reference>
<evidence type="ECO:0000313" key="9">
    <source>
        <dbReference type="Proteomes" id="UP000288405"/>
    </source>
</evidence>
<dbReference type="PROSITE" id="PS50110">
    <property type="entry name" value="RESPONSE_REGULATORY"/>
    <property type="match status" value="1"/>
</dbReference>
<evidence type="ECO:0000259" key="7">
    <source>
        <dbReference type="PROSITE" id="PS50110"/>
    </source>
</evidence>
<feature type="domain" description="Response regulatory" evidence="7">
    <location>
        <begin position="4"/>
        <end position="118"/>
    </location>
</feature>
<dbReference type="Pfam" id="PF00072">
    <property type="entry name" value="Response_reg"/>
    <property type="match status" value="1"/>
</dbReference>
<keyword evidence="3" id="KW-0805">Transcription regulation</keyword>
<evidence type="ECO:0000256" key="5">
    <source>
        <dbReference type="ARBA" id="ARBA00023163"/>
    </source>
</evidence>
<dbReference type="SMART" id="SM00448">
    <property type="entry name" value="REC"/>
    <property type="match status" value="1"/>
</dbReference>
<dbReference type="GO" id="GO:0005829">
    <property type="term" value="C:cytosol"/>
    <property type="evidence" value="ECO:0007669"/>
    <property type="project" value="TreeGrafter"/>
</dbReference>
<dbReference type="GO" id="GO:0032993">
    <property type="term" value="C:protein-DNA complex"/>
    <property type="evidence" value="ECO:0007669"/>
    <property type="project" value="TreeGrafter"/>
</dbReference>
<keyword evidence="4" id="KW-0238">DNA-binding</keyword>
<gene>
    <name evidence="8" type="ORF">CWE11_07265</name>
</gene>
<sequence length="325" mass="37075">MSRKVLIIEDDPVYGDMLNRYLLDRGFETSLAQTGHQAMESLPKVRPDIVLCDLNLPDISGLLVLERLLASSDPAPVIVISASDDMKDIREAVRLGAVDYLVKPVRQLDVLEYAIENCLTRSSLEESFEHERWELDDHLDVLFQDHAVVERLTEDLVPHDFIDVGRFHINHQLHRDDGEKLWIDYYRLPNEKAVMVMAHAQALAGQNVVSLLVLKTLFNPFLRSAMAGEHNVLMHPHHLLSRLNAELCHSRIRTAFDMVVVWIDAAANTAFWSLAGEKILLSHEGKADLALGIWNNATYRVHQSELREEGFYLACLNSHIRLRPR</sequence>
<keyword evidence="1 6" id="KW-0597">Phosphoprotein</keyword>
<dbReference type="InterPro" id="IPR011006">
    <property type="entry name" value="CheY-like_superfamily"/>
</dbReference>
<dbReference type="GO" id="GO:0000976">
    <property type="term" value="F:transcription cis-regulatory region binding"/>
    <property type="evidence" value="ECO:0007669"/>
    <property type="project" value="TreeGrafter"/>
</dbReference>
<dbReference type="InterPro" id="IPR001789">
    <property type="entry name" value="Sig_transdc_resp-reg_receiver"/>
</dbReference>
<dbReference type="PANTHER" id="PTHR48111:SF1">
    <property type="entry name" value="TWO-COMPONENT RESPONSE REGULATOR ORR33"/>
    <property type="match status" value="1"/>
</dbReference>